<dbReference type="Gene3D" id="1.10.510.10">
    <property type="entry name" value="Transferase(Phosphotransferase) domain 1"/>
    <property type="match status" value="1"/>
</dbReference>
<dbReference type="InterPro" id="IPR017441">
    <property type="entry name" value="Protein_kinase_ATP_BS"/>
</dbReference>
<dbReference type="InterPro" id="IPR008271">
    <property type="entry name" value="Ser/Thr_kinase_AS"/>
</dbReference>
<dbReference type="Pfam" id="PF08263">
    <property type="entry name" value="LRRNT_2"/>
    <property type="match status" value="1"/>
</dbReference>
<evidence type="ECO:0000256" key="14">
    <source>
        <dbReference type="ARBA" id="ARBA00022989"/>
    </source>
</evidence>
<evidence type="ECO:0000256" key="7">
    <source>
        <dbReference type="ARBA" id="ARBA00022679"/>
    </source>
</evidence>
<dbReference type="AlphaFoldDB" id="A0A8X8YP07"/>
<comment type="subcellular location">
    <subcellularLocation>
        <location evidence="1">Cell membrane</location>
    </subcellularLocation>
    <subcellularLocation>
        <location evidence="2">Membrane</location>
        <topology evidence="2">Single-pass type I membrane protein</topology>
    </subcellularLocation>
</comment>
<evidence type="ECO:0000256" key="1">
    <source>
        <dbReference type="ARBA" id="ARBA00004236"/>
    </source>
</evidence>
<evidence type="ECO:0000256" key="11">
    <source>
        <dbReference type="ARBA" id="ARBA00022741"/>
    </source>
</evidence>
<dbReference type="Gene3D" id="3.80.10.10">
    <property type="entry name" value="Ribonuclease Inhibitor"/>
    <property type="match status" value="5"/>
</dbReference>
<evidence type="ECO:0000256" key="9">
    <source>
        <dbReference type="ARBA" id="ARBA00022729"/>
    </source>
</evidence>
<dbReference type="FunFam" id="3.80.10.10:FF:000095">
    <property type="entry name" value="LRR receptor-like serine/threonine-protein kinase GSO1"/>
    <property type="match status" value="3"/>
</dbReference>
<protein>
    <recommendedName>
        <fullName evidence="4">non-specific serine/threonine protein kinase</fullName>
        <ecNumber evidence="4">2.7.11.1</ecNumber>
    </recommendedName>
</protein>
<evidence type="ECO:0000313" key="24">
    <source>
        <dbReference type="Proteomes" id="UP000298416"/>
    </source>
</evidence>
<reference evidence="23" key="1">
    <citation type="submission" date="2018-01" db="EMBL/GenBank/DDBJ databases">
        <authorList>
            <person name="Mao J.F."/>
        </authorList>
    </citation>
    <scope>NUCLEOTIDE SEQUENCE</scope>
    <source>
        <strain evidence="23">Huo1</strain>
        <tissue evidence="23">Leaf</tissue>
    </source>
</reference>
<evidence type="ECO:0000256" key="5">
    <source>
        <dbReference type="ARBA" id="ARBA00022527"/>
    </source>
</evidence>
<evidence type="ECO:0000256" key="10">
    <source>
        <dbReference type="ARBA" id="ARBA00022737"/>
    </source>
</evidence>
<dbReference type="GO" id="GO:0004674">
    <property type="term" value="F:protein serine/threonine kinase activity"/>
    <property type="evidence" value="ECO:0007669"/>
    <property type="project" value="UniProtKB-KW"/>
</dbReference>
<dbReference type="GO" id="GO:0051707">
    <property type="term" value="P:response to other organism"/>
    <property type="evidence" value="ECO:0007669"/>
    <property type="project" value="UniProtKB-ARBA"/>
</dbReference>
<evidence type="ECO:0000256" key="12">
    <source>
        <dbReference type="ARBA" id="ARBA00022777"/>
    </source>
</evidence>
<evidence type="ECO:0000256" key="16">
    <source>
        <dbReference type="ARBA" id="ARBA00023170"/>
    </source>
</evidence>
<keyword evidence="8 21" id="KW-0812">Transmembrane</keyword>
<keyword evidence="16" id="KW-0675">Receptor</keyword>
<evidence type="ECO:0000256" key="8">
    <source>
        <dbReference type="ARBA" id="ARBA00022692"/>
    </source>
</evidence>
<dbReference type="SUPFAM" id="SSF52047">
    <property type="entry name" value="RNI-like"/>
    <property type="match status" value="2"/>
</dbReference>
<accession>A0A8X8YP07</accession>
<feature type="region of interest" description="Disordered" evidence="20">
    <location>
        <begin position="745"/>
        <end position="769"/>
    </location>
</feature>
<keyword evidence="24" id="KW-1185">Reference proteome</keyword>
<dbReference type="GO" id="GO:0005886">
    <property type="term" value="C:plasma membrane"/>
    <property type="evidence" value="ECO:0007669"/>
    <property type="project" value="UniProtKB-SubCell"/>
</dbReference>
<dbReference type="InterPro" id="IPR003591">
    <property type="entry name" value="Leu-rich_rpt_typical-subtyp"/>
</dbReference>
<organism evidence="23">
    <name type="scientific">Salvia splendens</name>
    <name type="common">Scarlet sage</name>
    <dbReference type="NCBI Taxonomy" id="180675"/>
    <lineage>
        <taxon>Eukaryota</taxon>
        <taxon>Viridiplantae</taxon>
        <taxon>Streptophyta</taxon>
        <taxon>Embryophyta</taxon>
        <taxon>Tracheophyta</taxon>
        <taxon>Spermatophyta</taxon>
        <taxon>Magnoliopsida</taxon>
        <taxon>eudicotyledons</taxon>
        <taxon>Gunneridae</taxon>
        <taxon>Pentapetalae</taxon>
        <taxon>asterids</taxon>
        <taxon>lamiids</taxon>
        <taxon>Lamiales</taxon>
        <taxon>Lamiaceae</taxon>
        <taxon>Nepetoideae</taxon>
        <taxon>Mentheae</taxon>
        <taxon>Salviinae</taxon>
        <taxon>Salvia</taxon>
        <taxon>Salvia subgen. Calosphace</taxon>
        <taxon>core Calosphace</taxon>
    </lineage>
</organism>
<evidence type="ECO:0000256" key="19">
    <source>
        <dbReference type="PROSITE-ProRule" id="PRU10141"/>
    </source>
</evidence>
<evidence type="ECO:0000256" key="15">
    <source>
        <dbReference type="ARBA" id="ARBA00023136"/>
    </source>
</evidence>
<evidence type="ECO:0000256" key="17">
    <source>
        <dbReference type="ARBA" id="ARBA00047899"/>
    </source>
</evidence>
<proteinExistence type="inferred from homology"/>
<keyword evidence="12" id="KW-0418">Kinase</keyword>
<reference evidence="23" key="2">
    <citation type="submission" date="2020-08" db="EMBL/GenBank/DDBJ databases">
        <title>Plant Genome Project.</title>
        <authorList>
            <person name="Zhang R.-G."/>
        </authorList>
    </citation>
    <scope>NUCLEOTIDE SEQUENCE</scope>
    <source>
        <strain evidence="23">Huo1</strain>
        <tissue evidence="23">Leaf</tissue>
    </source>
</reference>
<feature type="binding site" evidence="19">
    <location>
        <position position="854"/>
    </location>
    <ligand>
        <name>ATP</name>
        <dbReference type="ChEBI" id="CHEBI:30616"/>
    </ligand>
</feature>
<evidence type="ECO:0000256" key="20">
    <source>
        <dbReference type="SAM" id="MobiDB-lite"/>
    </source>
</evidence>
<evidence type="ECO:0000256" key="21">
    <source>
        <dbReference type="SAM" id="Phobius"/>
    </source>
</evidence>
<evidence type="ECO:0000256" key="2">
    <source>
        <dbReference type="ARBA" id="ARBA00004479"/>
    </source>
</evidence>
<evidence type="ECO:0000256" key="13">
    <source>
        <dbReference type="ARBA" id="ARBA00022840"/>
    </source>
</evidence>
<dbReference type="Pfam" id="PF00069">
    <property type="entry name" value="Pkinase"/>
    <property type="match status" value="1"/>
</dbReference>
<dbReference type="Pfam" id="PF13855">
    <property type="entry name" value="LRR_8"/>
    <property type="match status" value="1"/>
</dbReference>
<evidence type="ECO:0000256" key="6">
    <source>
        <dbReference type="ARBA" id="ARBA00022614"/>
    </source>
</evidence>
<keyword evidence="13 19" id="KW-0067">ATP-binding</keyword>
<dbReference type="InterPro" id="IPR051716">
    <property type="entry name" value="Plant_RL_S/T_kinase"/>
</dbReference>
<keyword evidence="5" id="KW-0723">Serine/threonine-protein kinase</keyword>
<evidence type="ECO:0000256" key="18">
    <source>
        <dbReference type="ARBA" id="ARBA00048679"/>
    </source>
</evidence>
<feature type="compositionally biased region" description="Basic and acidic residues" evidence="20">
    <location>
        <begin position="760"/>
        <end position="769"/>
    </location>
</feature>
<comment type="similarity">
    <text evidence="3">Belongs to the protein kinase superfamily. Ser/Thr protein kinase family.</text>
</comment>
<dbReference type="SMART" id="SM00220">
    <property type="entry name" value="S_TKc"/>
    <property type="match status" value="1"/>
</dbReference>
<keyword evidence="15 21" id="KW-0472">Membrane</keyword>
<comment type="catalytic activity">
    <reaction evidence="17">
        <text>L-threonyl-[protein] + ATP = O-phospho-L-threonyl-[protein] + ADP + H(+)</text>
        <dbReference type="Rhea" id="RHEA:46608"/>
        <dbReference type="Rhea" id="RHEA-COMP:11060"/>
        <dbReference type="Rhea" id="RHEA-COMP:11605"/>
        <dbReference type="ChEBI" id="CHEBI:15378"/>
        <dbReference type="ChEBI" id="CHEBI:30013"/>
        <dbReference type="ChEBI" id="CHEBI:30616"/>
        <dbReference type="ChEBI" id="CHEBI:61977"/>
        <dbReference type="ChEBI" id="CHEBI:456216"/>
        <dbReference type="EC" id="2.7.11.1"/>
    </reaction>
</comment>
<sequence length="1160" mass="129777">MINQHFLFAKTNTHTQSNTAQHSEFSKAYQMFLLYLGYMLFLVPIPSASQPPAALKLLQFRNSLPETSKSLLQWNQTTSSSAHCSWPGVSCYSNETDFRVEKLELNGFGLTGVLEDSYSFLCEVPHLVLVDLSGNNFSGSVPAVLGNCSQLIDVNLNSNDLSGPIPPHVIKPGKLLALNLGHNKLFGMIPPEVGQCKRLEYLSLEKNSLSGQIPSELFSIQSLRCLLVELQLPENLFHGPLPSSISNCHDLLVLNASSNHLGGVMEQDIFKGLMQLERLSLDRNKFEGRIPMSVWSLRNLTSILEDIRQLDQLVRLELSTNILTGPIPASVSYLRNLEFVYLHKNKLSGPLPPGIGNCTSLVDIILRENNISGIIPPEICGLRSLEYLVLNHNQIEGPIPHCIDSLISLQVFSILDNRMTGRIPPGITKLANLTQINLSLNKLEGEVPSDLGKNVPGLRILDLKGNQFTGEIPSAACSGSRLWRFILDDNKFTGGFPTEIIRCKSLIRFSLKNNRLQGSIPNDMGNSSSIEYFNIRGNMFEATIPMIFASWRNLSLVDLSENKFSGSIPKKFGELQNLVELYISSNRLTEEIPAELSRCPKINILDLSKNQLEGGVSLQILSSSTMTIIQLQDNNLTGGIPEAFSSSKHLLQLQLGNNLLGGQFPCCLSRIENCQSLNLSINKFSGEIPGCIGNLKMLQTLDISNNSFVGELPTADNMLSLRFVNISYNQLSGQIPPVWAKALESNNRTDSRKSKTLPSIHERRQLHESKESTSRRFTIYALLTRFWHRTSSSSHQDLLYHQSRNEELPEDLNFMDILRATEGWSDKHVIGRGKHGTVYRAESVKSKKQWAIKKVDLSESKFNSEMRILNLVRHRNILRMGGYSIRNGYGYIVTEYMPEDTLYHLLHKRQPRVALTWEQRCRIALGIAQGLSYLHHDCVPPIIHRDIKSDNILLDSEFEPKLGDFGAAKLDSDVDEDEPDSVINAYATRLTDKCDVYSYGIILLELVCRKLPVDPSFDEGLDIVSWVRTTEHGCNYNFGFLDEEIMHWEREDQQEALAKVDLGQSKEKVDIDVHAKPVLGLRIRKIRSNMPALFLPSHAHAIPLKWTFALRMTNFDRAHTISSWQHGVTATEGTSDEKEDGAAAAAVAVAAMVFCAPSRS</sequence>
<dbReference type="SMART" id="SM00369">
    <property type="entry name" value="LRR_TYP"/>
    <property type="match status" value="8"/>
</dbReference>
<dbReference type="PROSITE" id="PS50011">
    <property type="entry name" value="PROTEIN_KINASE_DOM"/>
    <property type="match status" value="1"/>
</dbReference>
<dbReference type="PANTHER" id="PTHR48053:SF160">
    <property type="entry name" value="PROTEIN KINASE DOMAIN-CONTAINING PROTEIN"/>
    <property type="match status" value="1"/>
</dbReference>
<dbReference type="Proteomes" id="UP000298416">
    <property type="component" value="Unassembled WGS sequence"/>
</dbReference>
<comment type="caution">
    <text evidence="23">The sequence shown here is derived from an EMBL/GenBank/DDBJ whole genome shotgun (WGS) entry which is preliminary data.</text>
</comment>
<evidence type="ECO:0000256" key="3">
    <source>
        <dbReference type="ARBA" id="ARBA00008684"/>
    </source>
</evidence>
<dbReference type="PANTHER" id="PTHR48053">
    <property type="entry name" value="LEUCINE RICH REPEAT FAMILY PROTEIN, EXPRESSED"/>
    <property type="match status" value="1"/>
</dbReference>
<keyword evidence="6" id="KW-0433">Leucine-rich repeat</keyword>
<dbReference type="InterPro" id="IPR013210">
    <property type="entry name" value="LRR_N_plant-typ"/>
</dbReference>
<dbReference type="GO" id="GO:0005524">
    <property type="term" value="F:ATP binding"/>
    <property type="evidence" value="ECO:0007669"/>
    <property type="project" value="UniProtKB-UniRule"/>
</dbReference>
<dbReference type="PROSITE" id="PS00107">
    <property type="entry name" value="PROTEIN_KINASE_ATP"/>
    <property type="match status" value="1"/>
</dbReference>
<dbReference type="GO" id="GO:0006952">
    <property type="term" value="P:defense response"/>
    <property type="evidence" value="ECO:0007669"/>
    <property type="project" value="UniProtKB-ARBA"/>
</dbReference>
<feature type="domain" description="Protein kinase" evidence="22">
    <location>
        <begin position="824"/>
        <end position="1079"/>
    </location>
</feature>
<keyword evidence="9" id="KW-0732">Signal</keyword>
<dbReference type="EMBL" id="PNBA02000002">
    <property type="protein sequence ID" value="KAG6433053.1"/>
    <property type="molecule type" value="Genomic_DNA"/>
</dbReference>
<evidence type="ECO:0000256" key="4">
    <source>
        <dbReference type="ARBA" id="ARBA00012513"/>
    </source>
</evidence>
<dbReference type="Pfam" id="PF00560">
    <property type="entry name" value="LRR_1"/>
    <property type="match status" value="9"/>
</dbReference>
<evidence type="ECO:0000313" key="23">
    <source>
        <dbReference type="EMBL" id="KAG6433053.1"/>
    </source>
</evidence>
<evidence type="ECO:0000259" key="22">
    <source>
        <dbReference type="PROSITE" id="PS50011"/>
    </source>
</evidence>
<feature type="transmembrane region" description="Helical" evidence="21">
    <location>
        <begin position="32"/>
        <end position="49"/>
    </location>
</feature>
<dbReference type="InterPro" id="IPR001611">
    <property type="entry name" value="Leu-rich_rpt"/>
</dbReference>
<dbReference type="InterPro" id="IPR000719">
    <property type="entry name" value="Prot_kinase_dom"/>
</dbReference>
<dbReference type="PROSITE" id="PS00108">
    <property type="entry name" value="PROTEIN_KINASE_ST"/>
    <property type="match status" value="1"/>
</dbReference>
<name>A0A8X8YP07_SALSN</name>
<keyword evidence="11 19" id="KW-0547">Nucleotide-binding</keyword>
<dbReference type="FunFam" id="1.10.510.10:FF:001023">
    <property type="entry name" value="Os07g0541700 protein"/>
    <property type="match status" value="1"/>
</dbReference>
<comment type="catalytic activity">
    <reaction evidence="18">
        <text>L-seryl-[protein] + ATP = O-phospho-L-seryl-[protein] + ADP + H(+)</text>
        <dbReference type="Rhea" id="RHEA:17989"/>
        <dbReference type="Rhea" id="RHEA-COMP:9863"/>
        <dbReference type="Rhea" id="RHEA-COMP:11604"/>
        <dbReference type="ChEBI" id="CHEBI:15378"/>
        <dbReference type="ChEBI" id="CHEBI:29999"/>
        <dbReference type="ChEBI" id="CHEBI:30616"/>
        <dbReference type="ChEBI" id="CHEBI:83421"/>
        <dbReference type="ChEBI" id="CHEBI:456216"/>
        <dbReference type="EC" id="2.7.11.1"/>
    </reaction>
</comment>
<gene>
    <name evidence="23" type="ORF">SASPL_104658</name>
</gene>
<dbReference type="SUPFAM" id="SSF56112">
    <property type="entry name" value="Protein kinase-like (PK-like)"/>
    <property type="match status" value="1"/>
</dbReference>
<keyword evidence="14 21" id="KW-1133">Transmembrane helix</keyword>
<dbReference type="InterPro" id="IPR011009">
    <property type="entry name" value="Kinase-like_dom_sf"/>
</dbReference>
<dbReference type="EC" id="2.7.11.1" evidence="4"/>
<dbReference type="InterPro" id="IPR032675">
    <property type="entry name" value="LRR_dom_sf"/>
</dbReference>
<keyword evidence="10" id="KW-0677">Repeat</keyword>
<keyword evidence="7" id="KW-0808">Transferase</keyword>